<proteinExistence type="predicted"/>
<organism evidence="1 2">
    <name type="scientific">Streptomyces lavendulae subsp. lavendulae</name>
    <dbReference type="NCBI Taxonomy" id="58340"/>
    <lineage>
        <taxon>Bacteria</taxon>
        <taxon>Bacillati</taxon>
        <taxon>Actinomycetota</taxon>
        <taxon>Actinomycetes</taxon>
        <taxon>Kitasatosporales</taxon>
        <taxon>Streptomycetaceae</taxon>
        <taxon>Streptomyces</taxon>
    </lineage>
</organism>
<accession>A0A2K8PA37</accession>
<gene>
    <name evidence="1" type="ORF">SLAV_02920</name>
</gene>
<dbReference type="EMBL" id="CP024985">
    <property type="protein sequence ID" value="ATZ22495.1"/>
    <property type="molecule type" value="Genomic_DNA"/>
</dbReference>
<evidence type="ECO:0000313" key="2">
    <source>
        <dbReference type="Proteomes" id="UP000231791"/>
    </source>
</evidence>
<name>A0A2K8PA37_STRLA</name>
<keyword evidence="2" id="KW-1185">Reference proteome</keyword>
<dbReference type="RefSeq" id="WP_158740627.1">
    <property type="nucleotide sequence ID" value="NZ_CP024985.1"/>
</dbReference>
<dbReference type="Proteomes" id="UP000231791">
    <property type="component" value="Chromosome"/>
</dbReference>
<dbReference type="KEGG" id="slx:SLAV_02920"/>
<evidence type="ECO:0000313" key="1">
    <source>
        <dbReference type="EMBL" id="ATZ22495.1"/>
    </source>
</evidence>
<sequence>MSAEVWGRVRRDLPGPAAAAVRAVDVALAGGDARAAVAAARSVFAAYAVAVPLPVTVALRRPFHRLPDELDAPSRPAA</sequence>
<dbReference type="GeneID" id="49381736"/>
<dbReference type="AlphaFoldDB" id="A0A2K8PA37"/>
<protein>
    <submittedName>
        <fullName evidence="1">Uncharacterized protein</fullName>
    </submittedName>
</protein>
<reference evidence="1 2" key="1">
    <citation type="submission" date="2017-11" db="EMBL/GenBank/DDBJ databases">
        <title>Complete genome sequence of Streptomyces lavendulae subsp. lavendulae CCM 3239 (formerly 'Streptomyces aureofaciens CCM 3239'), the producer of the angucycline-type antibiotic auricin.</title>
        <authorList>
            <person name="Busche T."/>
            <person name="Novakova R."/>
            <person name="Al'Dilaimi A."/>
            <person name="Homerova D."/>
            <person name="Feckova L."/>
            <person name="Rezuchova B."/>
            <person name="Mingyar E."/>
            <person name="Csolleiova D."/>
            <person name="Bekeova C."/>
            <person name="Winkler A."/>
            <person name="Sevcikova B."/>
            <person name="Kalinowski J."/>
            <person name="Kormanec J."/>
            <person name="Ruckert C."/>
        </authorList>
    </citation>
    <scope>NUCLEOTIDE SEQUENCE [LARGE SCALE GENOMIC DNA]</scope>
    <source>
        <strain evidence="1 2">CCM 3239</strain>
    </source>
</reference>